<sequence length="278" mass="31218">MKIAKNKIGPEEAKSLCHLNSSLTTLFIGDFHDADFEGYEITVKVILHSIQFNNTLTSLNLAGSKIRDTWVELISISMQYNSTLTTLHLNRNKIGPIGANSISNFLQLNSTLLTLNLDDNKISYEGVKLIATALKTNYTLKALHLKTNRINLAGVASIARALLYNTSLTYLSLNKNGISSHGATALWGALKSGNTTLTKLKILFDDNINCDVYLEDCIQKNKNLKNVSLWPKSHHCLSKSNQKMMEEMLLTMKAIRIPKDVLIHQLRIILRIFFCVKW</sequence>
<dbReference type="SMART" id="SM00368">
    <property type="entry name" value="LRR_RI"/>
    <property type="match status" value="4"/>
</dbReference>
<protein>
    <submittedName>
        <fullName evidence="2">Uncharacterized protein</fullName>
    </submittedName>
</protein>
<evidence type="ECO:0000256" key="1">
    <source>
        <dbReference type="ARBA" id="ARBA00022737"/>
    </source>
</evidence>
<proteinExistence type="predicted"/>
<dbReference type="EMBL" id="GIBP01005888">
    <property type="protein sequence ID" value="NDV34857.1"/>
    <property type="molecule type" value="Transcribed_RNA"/>
</dbReference>
<reference evidence="2" key="1">
    <citation type="journal article" date="2020" name="J. Eukaryot. Microbiol.">
        <title>De novo Sequencing, Assembly and Annotation of the Transcriptome for the Free-Living Testate Amoeba Arcella intermedia.</title>
        <authorList>
            <person name="Ribeiro G.M."/>
            <person name="Porfirio-Sousa A.L."/>
            <person name="Maurer-Alcala X.X."/>
            <person name="Katz L.A."/>
            <person name="Lahr D.J.G."/>
        </authorList>
    </citation>
    <scope>NUCLEOTIDE SEQUENCE</scope>
</reference>
<dbReference type="Pfam" id="PF13516">
    <property type="entry name" value="LRR_6"/>
    <property type="match status" value="5"/>
</dbReference>
<dbReference type="PANTHER" id="PTHR24111:SF0">
    <property type="entry name" value="LEUCINE-RICH REPEAT-CONTAINING PROTEIN"/>
    <property type="match status" value="1"/>
</dbReference>
<dbReference type="InterPro" id="IPR032675">
    <property type="entry name" value="LRR_dom_sf"/>
</dbReference>
<dbReference type="PANTHER" id="PTHR24111">
    <property type="entry name" value="LEUCINE-RICH REPEAT-CONTAINING PROTEIN 34"/>
    <property type="match status" value="1"/>
</dbReference>
<dbReference type="InterPro" id="IPR001611">
    <property type="entry name" value="Leu-rich_rpt"/>
</dbReference>
<dbReference type="AlphaFoldDB" id="A0A6B2LDD8"/>
<evidence type="ECO:0000313" key="2">
    <source>
        <dbReference type="EMBL" id="NDV34857.1"/>
    </source>
</evidence>
<name>A0A6B2LDD8_9EUKA</name>
<dbReference type="InterPro" id="IPR052201">
    <property type="entry name" value="LRR-containing_regulator"/>
</dbReference>
<keyword evidence="1" id="KW-0677">Repeat</keyword>
<dbReference type="SUPFAM" id="SSF52047">
    <property type="entry name" value="RNI-like"/>
    <property type="match status" value="1"/>
</dbReference>
<dbReference type="Gene3D" id="3.80.10.10">
    <property type="entry name" value="Ribonuclease Inhibitor"/>
    <property type="match status" value="2"/>
</dbReference>
<organism evidence="2">
    <name type="scientific">Arcella intermedia</name>
    <dbReference type="NCBI Taxonomy" id="1963864"/>
    <lineage>
        <taxon>Eukaryota</taxon>
        <taxon>Amoebozoa</taxon>
        <taxon>Tubulinea</taxon>
        <taxon>Elardia</taxon>
        <taxon>Arcellinida</taxon>
        <taxon>Sphaerothecina</taxon>
        <taxon>Arcellidae</taxon>
        <taxon>Arcella</taxon>
    </lineage>
</organism>
<accession>A0A6B2LDD8</accession>